<keyword evidence="7" id="KW-1185">Reference proteome</keyword>
<keyword evidence="6" id="KW-0489">Methyltransferase</keyword>
<evidence type="ECO:0000256" key="3">
    <source>
        <dbReference type="ARBA" id="ARBA00022989"/>
    </source>
</evidence>
<keyword evidence="3 5" id="KW-1133">Transmembrane helix</keyword>
<dbReference type="GO" id="GO:0012505">
    <property type="term" value="C:endomembrane system"/>
    <property type="evidence" value="ECO:0007669"/>
    <property type="project" value="UniProtKB-SubCell"/>
</dbReference>
<comment type="subcellular location">
    <subcellularLocation>
        <location evidence="1">Endomembrane system</location>
        <topology evidence="1">Multi-pass membrane protein</topology>
    </subcellularLocation>
</comment>
<keyword evidence="4 5" id="KW-0472">Membrane</keyword>
<organism evidence="6 7">
    <name type="scientific">Manganibacter manganicus</name>
    <dbReference type="NCBI Taxonomy" id="1873176"/>
    <lineage>
        <taxon>Bacteria</taxon>
        <taxon>Pseudomonadati</taxon>
        <taxon>Pseudomonadota</taxon>
        <taxon>Alphaproteobacteria</taxon>
        <taxon>Hyphomicrobiales</taxon>
        <taxon>Phyllobacteriaceae</taxon>
        <taxon>Manganibacter</taxon>
    </lineage>
</organism>
<evidence type="ECO:0000256" key="4">
    <source>
        <dbReference type="ARBA" id="ARBA00023136"/>
    </source>
</evidence>
<dbReference type="RefSeq" id="WP_080917708.1">
    <property type="nucleotide sequence ID" value="NZ_MDET01000001.1"/>
</dbReference>
<sequence>MTETGAKSAHIPWPPLISLAGVVISIVLGLFYPLPWIGGVLADLLFAIGGLMILATLALWFTAIRLMIRAGTTLNPTGTPEHFLTNGPFAVSRNPIYLGNVVLLLGLGLMTGNPWFLLLAFIVGFLTAKLAIAGEEHILAAKFGKRYRDYSRRVRRWI</sequence>
<dbReference type="EMBL" id="MDET01000001">
    <property type="protein sequence ID" value="OQM77445.1"/>
    <property type="molecule type" value="Genomic_DNA"/>
</dbReference>
<evidence type="ECO:0000313" key="7">
    <source>
        <dbReference type="Proteomes" id="UP000191905"/>
    </source>
</evidence>
<feature type="transmembrane region" description="Helical" evidence="5">
    <location>
        <begin position="12"/>
        <end position="32"/>
    </location>
</feature>
<dbReference type="PANTHER" id="PTHR43847">
    <property type="entry name" value="BLL3993 PROTEIN"/>
    <property type="match status" value="1"/>
</dbReference>
<evidence type="ECO:0000256" key="2">
    <source>
        <dbReference type="ARBA" id="ARBA00022692"/>
    </source>
</evidence>
<gene>
    <name evidence="6" type="ORF">BFN67_00965</name>
</gene>
<feature type="transmembrane region" description="Helical" evidence="5">
    <location>
        <begin position="44"/>
        <end position="68"/>
    </location>
</feature>
<dbReference type="AlphaFoldDB" id="A0A1V8RWB3"/>
<reference evidence="6 7" key="1">
    <citation type="journal article" date="2016" name="Int. J. Syst. Evol. Microbiol.">
        <title>Pseudaminobacter manganicus sp. nov., isolated from sludge of a manganese mine.</title>
        <authorList>
            <person name="Li J."/>
            <person name="Huang J."/>
            <person name="Liao S."/>
            <person name="Wang G."/>
        </authorList>
    </citation>
    <scope>NUCLEOTIDE SEQUENCE [LARGE SCALE GENOMIC DNA]</scope>
    <source>
        <strain evidence="6 7">JH-7</strain>
    </source>
</reference>
<dbReference type="Proteomes" id="UP000191905">
    <property type="component" value="Unassembled WGS sequence"/>
</dbReference>
<dbReference type="PANTHER" id="PTHR43847:SF1">
    <property type="entry name" value="BLL3993 PROTEIN"/>
    <property type="match status" value="1"/>
</dbReference>
<dbReference type="InterPro" id="IPR007318">
    <property type="entry name" value="Phopholipid_MeTrfase"/>
</dbReference>
<evidence type="ECO:0000313" key="6">
    <source>
        <dbReference type="EMBL" id="OQM77445.1"/>
    </source>
</evidence>
<dbReference type="Gene3D" id="1.20.120.1630">
    <property type="match status" value="1"/>
</dbReference>
<dbReference type="STRING" id="1873176.BFN67_00965"/>
<proteinExistence type="predicted"/>
<name>A0A1V8RWB3_9HYPH</name>
<keyword evidence="6" id="KW-0808">Transferase</keyword>
<dbReference type="GO" id="GO:0008168">
    <property type="term" value="F:methyltransferase activity"/>
    <property type="evidence" value="ECO:0007669"/>
    <property type="project" value="UniProtKB-KW"/>
</dbReference>
<protein>
    <submittedName>
        <fullName evidence="6">Isoprenylcysteine carboxyl methyltransferase</fullName>
    </submittedName>
</protein>
<dbReference type="OrthoDB" id="9811969at2"/>
<keyword evidence="2 5" id="KW-0812">Transmembrane</keyword>
<dbReference type="Pfam" id="PF04191">
    <property type="entry name" value="PEMT"/>
    <property type="match status" value="1"/>
</dbReference>
<comment type="caution">
    <text evidence="6">The sequence shown here is derived from an EMBL/GenBank/DDBJ whole genome shotgun (WGS) entry which is preliminary data.</text>
</comment>
<evidence type="ECO:0000256" key="1">
    <source>
        <dbReference type="ARBA" id="ARBA00004127"/>
    </source>
</evidence>
<accession>A0A1V8RWB3</accession>
<evidence type="ECO:0000256" key="5">
    <source>
        <dbReference type="SAM" id="Phobius"/>
    </source>
</evidence>
<dbReference type="InterPro" id="IPR052527">
    <property type="entry name" value="Metal_cation-efflux_comp"/>
</dbReference>
<dbReference type="GO" id="GO:0032259">
    <property type="term" value="P:methylation"/>
    <property type="evidence" value="ECO:0007669"/>
    <property type="project" value="UniProtKB-KW"/>
</dbReference>